<keyword evidence="3" id="KW-0274">FAD</keyword>
<dbReference type="NCBIfam" id="NF008425">
    <property type="entry name" value="PRK11259.1"/>
    <property type="match status" value="1"/>
</dbReference>
<evidence type="ECO:0000256" key="3">
    <source>
        <dbReference type="ARBA" id="ARBA00022827"/>
    </source>
</evidence>
<dbReference type="PANTHER" id="PTHR10961">
    <property type="entry name" value="PEROXISOMAL SARCOSINE OXIDASE"/>
    <property type="match status" value="1"/>
</dbReference>
<organism evidence="6">
    <name type="scientific">uncultured Chthoniobacterales bacterium</name>
    <dbReference type="NCBI Taxonomy" id="1836801"/>
    <lineage>
        <taxon>Bacteria</taxon>
        <taxon>Pseudomonadati</taxon>
        <taxon>Verrucomicrobiota</taxon>
        <taxon>Spartobacteria</taxon>
        <taxon>Chthoniobacterales</taxon>
        <taxon>environmental samples</taxon>
    </lineage>
</organism>
<gene>
    <name evidence="6" type="ORF">AVDCRST_MAG42-1169</name>
</gene>
<keyword evidence="4" id="KW-0560">Oxidoreductase</keyword>
<dbReference type="AlphaFoldDB" id="A0A6J4HTX2"/>
<proteinExistence type="predicted"/>
<dbReference type="PANTHER" id="PTHR10961:SF7">
    <property type="entry name" value="FAD DEPENDENT OXIDOREDUCTASE DOMAIN-CONTAINING PROTEIN"/>
    <property type="match status" value="1"/>
</dbReference>
<dbReference type="EMBL" id="CADCTA010000053">
    <property type="protein sequence ID" value="CAA9231841.1"/>
    <property type="molecule type" value="Genomic_DNA"/>
</dbReference>
<dbReference type="Pfam" id="PF01266">
    <property type="entry name" value="DAO"/>
    <property type="match status" value="1"/>
</dbReference>
<dbReference type="SUPFAM" id="SSF51905">
    <property type="entry name" value="FAD/NAD(P)-binding domain"/>
    <property type="match status" value="1"/>
</dbReference>
<dbReference type="GO" id="GO:0008115">
    <property type="term" value="F:sarcosine oxidase activity"/>
    <property type="evidence" value="ECO:0007669"/>
    <property type="project" value="TreeGrafter"/>
</dbReference>
<accession>A0A6J4HTX2</accession>
<dbReference type="InterPro" id="IPR036188">
    <property type="entry name" value="FAD/NAD-bd_sf"/>
</dbReference>
<evidence type="ECO:0000256" key="1">
    <source>
        <dbReference type="ARBA" id="ARBA00001974"/>
    </source>
</evidence>
<dbReference type="Gene3D" id="3.30.9.10">
    <property type="entry name" value="D-Amino Acid Oxidase, subunit A, domain 2"/>
    <property type="match status" value="1"/>
</dbReference>
<keyword evidence="2" id="KW-0285">Flavoprotein</keyword>
<reference evidence="6" key="1">
    <citation type="submission" date="2020-02" db="EMBL/GenBank/DDBJ databases">
        <authorList>
            <person name="Meier V. D."/>
        </authorList>
    </citation>
    <scope>NUCLEOTIDE SEQUENCE</scope>
    <source>
        <strain evidence="6">AVDCRST_MAG42</strain>
    </source>
</reference>
<comment type="cofactor">
    <cofactor evidence="1">
        <name>FAD</name>
        <dbReference type="ChEBI" id="CHEBI:57692"/>
    </cofactor>
</comment>
<evidence type="ECO:0000256" key="2">
    <source>
        <dbReference type="ARBA" id="ARBA00022630"/>
    </source>
</evidence>
<evidence type="ECO:0000259" key="5">
    <source>
        <dbReference type="Pfam" id="PF01266"/>
    </source>
</evidence>
<dbReference type="InterPro" id="IPR045170">
    <property type="entry name" value="MTOX"/>
</dbReference>
<sequence>MRFDVAVVGLGGMGSAALAHCAARGASAIGIEQFGVGHDLGSSHGKSRMIRKAYFENPAYVPLILRAYDLWHELEREAGEELLRITGVLAVGPENSKIVERTRHTATLHGLPLEQLSRREIEARYPTLKLLPSEAGVFEPDGGVLDPERAIAAHARVAEQRGAELRCDVAMQSWQPTSHGFEIHLSDGSRVDTRALVLTIGPWFKATLESLGVPIDVQRNVQVWFQPSTDVYDVGRFTSFLLDRAGLPAPLYGFPDFGAGLKAAFHGAGELTDADRVNRSIDVSRDVAPLSAALEQWMPGATAGLRGAKACMYTLTTDHDFVIDRHPQHANLVMCGGFSGHGFKFAPVVGEIAADLALDRGTRHDIRFLSLARFAT</sequence>
<name>A0A6J4HTX2_9BACT</name>
<dbReference type="GO" id="GO:0050660">
    <property type="term" value="F:flavin adenine dinucleotide binding"/>
    <property type="evidence" value="ECO:0007669"/>
    <property type="project" value="InterPro"/>
</dbReference>
<feature type="domain" description="FAD dependent oxidoreductase" evidence="5">
    <location>
        <begin position="4"/>
        <end position="356"/>
    </location>
</feature>
<evidence type="ECO:0000313" key="6">
    <source>
        <dbReference type="EMBL" id="CAA9231841.1"/>
    </source>
</evidence>
<protein>
    <recommendedName>
        <fullName evidence="5">FAD dependent oxidoreductase domain-containing protein</fullName>
    </recommendedName>
</protein>
<dbReference type="Gene3D" id="3.50.50.60">
    <property type="entry name" value="FAD/NAD(P)-binding domain"/>
    <property type="match status" value="1"/>
</dbReference>
<dbReference type="SUPFAM" id="SSF54373">
    <property type="entry name" value="FAD-linked reductases, C-terminal domain"/>
    <property type="match status" value="1"/>
</dbReference>
<dbReference type="InterPro" id="IPR006076">
    <property type="entry name" value="FAD-dep_OxRdtase"/>
</dbReference>
<evidence type="ECO:0000256" key="4">
    <source>
        <dbReference type="ARBA" id="ARBA00023002"/>
    </source>
</evidence>